<accession>A0ABY8WB42</accession>
<dbReference type="InterPro" id="IPR023393">
    <property type="entry name" value="START-like_dom_sf"/>
</dbReference>
<evidence type="ECO:0000313" key="1">
    <source>
        <dbReference type="EMBL" id="WIM95094.1"/>
    </source>
</evidence>
<dbReference type="Pfam" id="PF10604">
    <property type="entry name" value="Polyketide_cyc2"/>
    <property type="match status" value="1"/>
</dbReference>
<protein>
    <submittedName>
        <fullName evidence="1">SRPBCC family protein</fullName>
    </submittedName>
</protein>
<dbReference type="InterPro" id="IPR019587">
    <property type="entry name" value="Polyketide_cyclase/dehydratase"/>
</dbReference>
<reference evidence="1 2" key="1">
    <citation type="submission" date="2023-06" db="EMBL/GenBank/DDBJ databases">
        <authorList>
            <person name="Yushchuk O."/>
            <person name="Binda E."/>
            <person name="Ruckert-Reed C."/>
            <person name="Fedorenko V."/>
            <person name="Kalinowski J."/>
            <person name="Marinelli F."/>
        </authorList>
    </citation>
    <scope>NUCLEOTIDE SEQUENCE [LARGE SCALE GENOMIC DNA]</scope>
    <source>
        <strain evidence="1 2">NRRL 3884</strain>
    </source>
</reference>
<dbReference type="RefSeq" id="WP_284916372.1">
    <property type="nucleotide sequence ID" value="NZ_CP126980.1"/>
</dbReference>
<dbReference type="CDD" id="cd07821">
    <property type="entry name" value="PYR_PYL_RCAR_like"/>
    <property type="match status" value="1"/>
</dbReference>
<dbReference type="SUPFAM" id="SSF55961">
    <property type="entry name" value="Bet v1-like"/>
    <property type="match status" value="1"/>
</dbReference>
<proteinExistence type="predicted"/>
<dbReference type="Gene3D" id="3.30.530.20">
    <property type="match status" value="1"/>
</dbReference>
<evidence type="ECO:0000313" key="2">
    <source>
        <dbReference type="Proteomes" id="UP001240150"/>
    </source>
</evidence>
<dbReference type="Proteomes" id="UP001240150">
    <property type="component" value="Chromosome"/>
</dbReference>
<gene>
    <name evidence="1" type="ORF">ACTOB_007165</name>
</gene>
<dbReference type="EMBL" id="CP126980">
    <property type="protein sequence ID" value="WIM95094.1"/>
    <property type="molecule type" value="Genomic_DNA"/>
</dbReference>
<sequence length="134" mass="14781">MATVRVETFVDVKAADAWEAIADVEAVHERMLPGRVSSAEVDGDIRTLTMPDGARIRERIVAIDHELRRLAYSVIDGSAMPLTYHHATFEVVEVDGRTHIRWTTDLLPDALAPAVRARVERGIVELKAVLEAAA</sequence>
<organism evidence="1 2">
    <name type="scientific">Actinoplanes oblitus</name>
    <dbReference type="NCBI Taxonomy" id="3040509"/>
    <lineage>
        <taxon>Bacteria</taxon>
        <taxon>Bacillati</taxon>
        <taxon>Actinomycetota</taxon>
        <taxon>Actinomycetes</taxon>
        <taxon>Micromonosporales</taxon>
        <taxon>Micromonosporaceae</taxon>
        <taxon>Actinoplanes</taxon>
    </lineage>
</organism>
<name>A0ABY8WB42_9ACTN</name>
<keyword evidence="2" id="KW-1185">Reference proteome</keyword>